<name>A0A7J6MSE2_PERCH</name>
<gene>
    <name evidence="1" type="ORF">FOL47_009053</name>
</gene>
<reference evidence="1 2" key="1">
    <citation type="submission" date="2020-04" db="EMBL/GenBank/DDBJ databases">
        <title>Perkinsus chesapeaki whole genome sequence.</title>
        <authorList>
            <person name="Bogema D.R."/>
        </authorList>
    </citation>
    <scope>NUCLEOTIDE SEQUENCE [LARGE SCALE GENOMIC DNA]</scope>
    <source>
        <strain evidence="1">ATCC PRA-425</strain>
    </source>
</reference>
<comment type="caution">
    <text evidence="1">The sequence shown here is derived from an EMBL/GenBank/DDBJ whole genome shotgun (WGS) entry which is preliminary data.</text>
</comment>
<dbReference type="OrthoDB" id="10378876at2759"/>
<dbReference type="AlphaFoldDB" id="A0A7J6MSE2"/>
<dbReference type="Proteomes" id="UP000591131">
    <property type="component" value="Unassembled WGS sequence"/>
</dbReference>
<proteinExistence type="predicted"/>
<protein>
    <submittedName>
        <fullName evidence="1">Uncharacterized protein</fullName>
    </submittedName>
</protein>
<evidence type="ECO:0000313" key="2">
    <source>
        <dbReference type="Proteomes" id="UP000591131"/>
    </source>
</evidence>
<dbReference type="EMBL" id="JAAPAO010000061">
    <property type="protein sequence ID" value="KAF4674528.1"/>
    <property type="molecule type" value="Genomic_DNA"/>
</dbReference>
<evidence type="ECO:0000313" key="1">
    <source>
        <dbReference type="EMBL" id="KAF4674528.1"/>
    </source>
</evidence>
<keyword evidence="2" id="KW-1185">Reference proteome</keyword>
<organism evidence="1 2">
    <name type="scientific">Perkinsus chesapeaki</name>
    <name type="common">Clam parasite</name>
    <name type="synonym">Perkinsus andrewsi</name>
    <dbReference type="NCBI Taxonomy" id="330153"/>
    <lineage>
        <taxon>Eukaryota</taxon>
        <taxon>Sar</taxon>
        <taxon>Alveolata</taxon>
        <taxon>Perkinsozoa</taxon>
        <taxon>Perkinsea</taxon>
        <taxon>Perkinsida</taxon>
        <taxon>Perkinsidae</taxon>
        <taxon>Perkinsus</taxon>
    </lineage>
</organism>
<sequence length="172" mass="19581">MSIFPSDLVDRCGGRYQLRELSRVFHNKLRADPFMPPCSHAQADRFVDWLLATVRVGRTLNKTSGLGVDDLATQKHRNRWIYLQFESCDELLLPPEFVLPYIHGMCVVLAGIPLPPESPLRSYKSSVVTPVRSPRDYASPPRCDRKTVLGARKTMNYPPTSRDNFSLAFLDM</sequence>
<accession>A0A7J6MSE2</accession>